<evidence type="ECO:0000313" key="2">
    <source>
        <dbReference type="EMBL" id="CAB5703565.1"/>
    </source>
</evidence>
<sequence>MSSTIALPSVLNADVAVQAQAQLRQQIQALPQGTPVVLDAAAVQSFDSAGLALLLACRRVALARGSRLQVQGWPASLRALAQVYGVMPLLDPDSAEAAAA</sequence>
<evidence type="ECO:0000259" key="1">
    <source>
        <dbReference type="PROSITE" id="PS50801"/>
    </source>
</evidence>
<reference evidence="3" key="2">
    <citation type="submission" date="2022-09" db="EMBL/GenBank/DDBJ databases">
        <title>Intensive care unit water sources are persistently colonized with multi-drug resistant bacteria and are the site of extensive horizontal gene transfer of antibiotic resistance genes.</title>
        <authorList>
            <person name="Diorio-Toth L."/>
        </authorList>
    </citation>
    <scope>NUCLEOTIDE SEQUENCE</scope>
    <source>
        <strain evidence="3">GD03686</strain>
    </source>
</reference>
<dbReference type="PANTHER" id="PTHR35849:SF2">
    <property type="entry name" value="BLR2341 PROTEIN"/>
    <property type="match status" value="1"/>
</dbReference>
<accession>A0AA35D8Z6</accession>
<dbReference type="PANTHER" id="PTHR35849">
    <property type="entry name" value="BLR2341 PROTEIN"/>
    <property type="match status" value="1"/>
</dbReference>
<dbReference type="PROSITE" id="PS50801">
    <property type="entry name" value="STAS"/>
    <property type="match status" value="1"/>
</dbReference>
<dbReference type="InterPro" id="IPR036513">
    <property type="entry name" value="STAS_dom_sf"/>
</dbReference>
<dbReference type="Proteomes" id="UP000834458">
    <property type="component" value="Unassembled WGS sequence"/>
</dbReference>
<comment type="caution">
    <text evidence="2">The sequence shown here is derived from an EMBL/GenBank/DDBJ whole genome shotgun (WGS) entry which is preliminary data.</text>
</comment>
<evidence type="ECO:0000313" key="4">
    <source>
        <dbReference type="Proteomes" id="UP000834458"/>
    </source>
</evidence>
<dbReference type="InterPro" id="IPR002645">
    <property type="entry name" value="STAS_dom"/>
</dbReference>
<dbReference type="GeneID" id="74937108"/>
<dbReference type="CDD" id="cd07043">
    <property type="entry name" value="STAS_anti-anti-sigma_factors"/>
    <property type="match status" value="1"/>
</dbReference>
<dbReference type="RefSeq" id="WP_154164782.1">
    <property type="nucleotide sequence ID" value="NZ_CAHPRW010000053.1"/>
</dbReference>
<name>A0AA35D8Z6_9BURK</name>
<feature type="domain" description="STAS" evidence="1">
    <location>
        <begin position="11"/>
        <end position="100"/>
    </location>
</feature>
<dbReference type="EMBL" id="CAHPSC010000051">
    <property type="protein sequence ID" value="CAB5703565.1"/>
    <property type="molecule type" value="Genomic_DNA"/>
</dbReference>
<dbReference type="Proteomes" id="UP001161294">
    <property type="component" value="Unassembled WGS sequence"/>
</dbReference>
<gene>
    <name evidence="2" type="ORF">GHA_02978</name>
    <name evidence="3" type="ORF">N5J23_05130</name>
</gene>
<dbReference type="InterPro" id="IPR058548">
    <property type="entry name" value="MlaB-like_STAS"/>
</dbReference>
<organism evidence="2 4">
    <name type="scientific">Comamonas aquatica</name>
    <dbReference type="NCBI Taxonomy" id="225991"/>
    <lineage>
        <taxon>Bacteria</taxon>
        <taxon>Pseudomonadati</taxon>
        <taxon>Pseudomonadota</taxon>
        <taxon>Betaproteobacteria</taxon>
        <taxon>Burkholderiales</taxon>
        <taxon>Comamonadaceae</taxon>
        <taxon>Comamonas</taxon>
    </lineage>
</organism>
<dbReference type="EMBL" id="JAOCJW010000007">
    <property type="protein sequence ID" value="MDH2004930.1"/>
    <property type="molecule type" value="Genomic_DNA"/>
</dbReference>
<reference evidence="2" key="1">
    <citation type="submission" date="2020-05" db="EMBL/GenBank/DDBJ databases">
        <authorList>
            <person name="Delgado-Blas J."/>
        </authorList>
    </citation>
    <scope>NUCLEOTIDE SEQUENCE</scope>
    <source>
        <strain evidence="2">BB1454</strain>
    </source>
</reference>
<dbReference type="AlphaFoldDB" id="A0AA35D8Z6"/>
<protein>
    <submittedName>
        <fullName evidence="2">Predicted NTP binding protein (Contains STAS domain)</fullName>
    </submittedName>
    <submittedName>
        <fullName evidence="3">STAS domain-containing protein</fullName>
    </submittedName>
</protein>
<dbReference type="Pfam" id="PF13466">
    <property type="entry name" value="STAS_2"/>
    <property type="match status" value="1"/>
</dbReference>
<dbReference type="Gene3D" id="3.30.750.24">
    <property type="entry name" value="STAS domain"/>
    <property type="match status" value="1"/>
</dbReference>
<dbReference type="SUPFAM" id="SSF52091">
    <property type="entry name" value="SpoIIaa-like"/>
    <property type="match status" value="1"/>
</dbReference>
<evidence type="ECO:0000313" key="3">
    <source>
        <dbReference type="EMBL" id="MDH2004930.1"/>
    </source>
</evidence>
<proteinExistence type="predicted"/>
<dbReference type="InterPro" id="IPR052746">
    <property type="entry name" value="MlaB_ABC_Transporter"/>
</dbReference>